<reference evidence="3 4" key="1">
    <citation type="submission" date="2017-12" db="EMBL/GenBank/DDBJ databases">
        <authorList>
            <person name="Hurst M.R.H."/>
        </authorList>
    </citation>
    <scope>NUCLEOTIDE SEQUENCE [LARGE SCALE GENOMIC DNA]</scope>
    <source>
        <strain evidence="3 4">BM15</strain>
        <plasmid evidence="4">Plasmid pbm152</plasmid>
    </source>
</reference>
<feature type="signal peptide" evidence="2">
    <location>
        <begin position="1"/>
        <end position="27"/>
    </location>
</feature>
<feature type="transmembrane region" description="Helical" evidence="1">
    <location>
        <begin position="76"/>
        <end position="96"/>
    </location>
</feature>
<gene>
    <name evidence="3" type="ORF">CUV01_19175</name>
</gene>
<accession>A0A2K9EXM9</accession>
<sequence length="104" mass="11291">MKRYYVQAAVAVLAVALVIFHASEVLAQAKGSVDFSKVDKVGTGFITWLKGNIAIAIFTGAFIICGFMAAMNRISWWWVVMIFVGGFFVFGGSTLVTQMKSALT</sequence>
<dbReference type="EMBL" id="CP025410">
    <property type="protein sequence ID" value="AUH35706.1"/>
    <property type="molecule type" value="Genomic_DNA"/>
</dbReference>
<organism evidence="3 4">
    <name type="scientific">Paracoccus tegillarcae</name>
    <dbReference type="NCBI Taxonomy" id="1529068"/>
    <lineage>
        <taxon>Bacteria</taxon>
        <taxon>Pseudomonadati</taxon>
        <taxon>Pseudomonadota</taxon>
        <taxon>Alphaproteobacteria</taxon>
        <taxon>Rhodobacterales</taxon>
        <taxon>Paracoccaceae</taxon>
        <taxon>Paracoccus</taxon>
    </lineage>
</organism>
<evidence type="ECO:0008006" key="5">
    <source>
        <dbReference type="Google" id="ProtNLM"/>
    </source>
</evidence>
<evidence type="ECO:0000313" key="4">
    <source>
        <dbReference type="Proteomes" id="UP000233742"/>
    </source>
</evidence>
<name>A0A2K9EXM9_9RHOB</name>
<keyword evidence="1" id="KW-1133">Transmembrane helix</keyword>
<protein>
    <recommendedName>
        <fullName evidence="5">TrbC/VIRB2 family protein</fullName>
    </recommendedName>
</protein>
<keyword evidence="2" id="KW-0732">Signal</keyword>
<dbReference type="RefSeq" id="WP_101462356.1">
    <property type="nucleotide sequence ID" value="NZ_CP025410.1"/>
</dbReference>
<feature type="chain" id="PRO_5014868993" description="TrbC/VIRB2 family protein" evidence="2">
    <location>
        <begin position="28"/>
        <end position="104"/>
    </location>
</feature>
<dbReference type="Proteomes" id="UP000233742">
    <property type="component" value="Plasmid pBM152"/>
</dbReference>
<dbReference type="AlphaFoldDB" id="A0A2K9EXM9"/>
<dbReference type="KEGG" id="paro:CUV01_19175"/>
<dbReference type="InterPro" id="IPR007039">
    <property type="entry name" value="TrbC/VirB2"/>
</dbReference>
<keyword evidence="3" id="KW-0614">Plasmid</keyword>
<feature type="transmembrane region" description="Helical" evidence="1">
    <location>
        <begin position="51"/>
        <end position="69"/>
    </location>
</feature>
<evidence type="ECO:0000313" key="3">
    <source>
        <dbReference type="EMBL" id="AUH35706.1"/>
    </source>
</evidence>
<evidence type="ECO:0000256" key="1">
    <source>
        <dbReference type="SAM" id="Phobius"/>
    </source>
</evidence>
<evidence type="ECO:0000256" key="2">
    <source>
        <dbReference type="SAM" id="SignalP"/>
    </source>
</evidence>
<dbReference type="Pfam" id="PF04956">
    <property type="entry name" value="TrbC"/>
    <property type="match status" value="1"/>
</dbReference>
<keyword evidence="4" id="KW-1185">Reference proteome</keyword>
<keyword evidence="1" id="KW-0812">Transmembrane</keyword>
<proteinExistence type="predicted"/>
<keyword evidence="1" id="KW-0472">Membrane</keyword>
<geneLocation type="plasmid" evidence="4">
    <name>pbm152</name>
</geneLocation>